<accession>A0A7J5U010</accession>
<proteinExistence type="predicted"/>
<sequence length="277" mass="32110">MSLLKTKTFENIKSLFAEGVRYTSTDFQQFVEFQKEWIEVSTGEYEYNDNAPFNAFQEQTLNHRLKKKQHIQERLEEIFKITNETYKAVMESQEPQTALSYLQELLAYFESEAGRPIISGGFIQRTDGTISLRNVARDIRFDRLVEKIILPTIRKGISQLEKLVASGCYTSVGTESKEFVQAQTEDTKLTHAQIAILYHLEGRTINKNNADDIARRYGQTSGQKLQEYYDDLSSELTRTAKGKKTVENYRKIESLISEMSKLKYNRELQQALINNKK</sequence>
<name>A0A7J5U010_9BACT</name>
<comment type="caution">
    <text evidence="1">The sequence shown here is derived from an EMBL/GenBank/DDBJ whole genome shotgun (WGS) entry which is preliminary data.</text>
</comment>
<reference evidence="1 2" key="1">
    <citation type="submission" date="2019-10" db="EMBL/GenBank/DDBJ databases">
        <title>Rudanella paleaurantiibacter sp. nov., isolated from sludge.</title>
        <authorList>
            <person name="Xu S.Q."/>
        </authorList>
    </citation>
    <scope>NUCLEOTIDE SEQUENCE [LARGE SCALE GENOMIC DNA]</scope>
    <source>
        <strain evidence="1 2">HX-22-17</strain>
    </source>
</reference>
<dbReference type="AlphaFoldDB" id="A0A7J5U010"/>
<protein>
    <submittedName>
        <fullName evidence="1">Uncharacterized protein</fullName>
    </submittedName>
</protein>
<dbReference type="EMBL" id="WELI01000003">
    <property type="protein sequence ID" value="KAB7731082.1"/>
    <property type="molecule type" value="Genomic_DNA"/>
</dbReference>
<evidence type="ECO:0000313" key="1">
    <source>
        <dbReference type="EMBL" id="KAB7731082.1"/>
    </source>
</evidence>
<organism evidence="1 2">
    <name type="scientific">Rudanella paleaurantiibacter</name>
    <dbReference type="NCBI Taxonomy" id="2614655"/>
    <lineage>
        <taxon>Bacteria</taxon>
        <taxon>Pseudomonadati</taxon>
        <taxon>Bacteroidota</taxon>
        <taxon>Cytophagia</taxon>
        <taxon>Cytophagales</taxon>
        <taxon>Cytophagaceae</taxon>
        <taxon>Rudanella</taxon>
    </lineage>
</organism>
<gene>
    <name evidence="1" type="ORF">F5984_09710</name>
</gene>
<dbReference type="Proteomes" id="UP000488299">
    <property type="component" value="Unassembled WGS sequence"/>
</dbReference>
<evidence type="ECO:0000313" key="2">
    <source>
        <dbReference type="Proteomes" id="UP000488299"/>
    </source>
</evidence>
<keyword evidence="2" id="KW-1185">Reference proteome</keyword>
<dbReference type="RefSeq" id="WP_152124068.1">
    <property type="nucleotide sequence ID" value="NZ_WELI01000003.1"/>
</dbReference>